<feature type="transmembrane region" description="Helical" evidence="1">
    <location>
        <begin position="49"/>
        <end position="71"/>
    </location>
</feature>
<organism evidence="3 4">
    <name type="scientific">Lacticaseibacillus manihotivorans</name>
    <dbReference type="NCBI Taxonomy" id="88233"/>
    <lineage>
        <taxon>Bacteria</taxon>
        <taxon>Bacillati</taxon>
        <taxon>Bacillota</taxon>
        <taxon>Bacilli</taxon>
        <taxon>Lactobacillales</taxon>
        <taxon>Lactobacillaceae</taxon>
        <taxon>Lacticaseibacillus</taxon>
    </lineage>
</organism>
<proteinExistence type="predicted"/>
<dbReference type="Pfam" id="PF09335">
    <property type="entry name" value="VTT_dom"/>
    <property type="match status" value="1"/>
</dbReference>
<name>A0A5P8JNR6_9LACO</name>
<dbReference type="EMBL" id="CP045068">
    <property type="protein sequence ID" value="QFQ90390.1"/>
    <property type="molecule type" value="Genomic_DNA"/>
</dbReference>
<sequence length="224" mass="24468">MEKRDAMRRKQLRVIAAVIATIMLGLVIWHDWHSLKGFTWFNRAEFITVFRGAGLWSVLPLALVLMAVSMIPGAPNSVIAVLNGVCLGAPLGFLVNVIGLSAGNCLGSLLIDRIELHHQSPKRSRLLDDLMKASHPKLGVLLGYSVPFVPNTLVHLAAGQLHLPRKTWNSLIVLGSLPTAFFYAFGGDAALRLRPGRLVIAIGVIAASALVIQVIRHDRKRELK</sequence>
<dbReference type="Proteomes" id="UP000388452">
    <property type="component" value="Chromosome"/>
</dbReference>
<dbReference type="InterPro" id="IPR032816">
    <property type="entry name" value="VTT_dom"/>
</dbReference>
<feature type="transmembrane region" description="Helical" evidence="1">
    <location>
        <begin position="12"/>
        <end position="29"/>
    </location>
</feature>
<keyword evidence="1" id="KW-1133">Transmembrane helix</keyword>
<evidence type="ECO:0000313" key="4">
    <source>
        <dbReference type="Proteomes" id="UP000388452"/>
    </source>
</evidence>
<accession>A0A5P8JNR6</accession>
<feature type="transmembrane region" description="Helical" evidence="1">
    <location>
        <begin position="78"/>
        <end position="100"/>
    </location>
</feature>
<feature type="transmembrane region" description="Helical" evidence="1">
    <location>
        <begin position="138"/>
        <end position="156"/>
    </location>
</feature>
<reference evidence="3 4" key="1">
    <citation type="submission" date="2019-10" db="EMBL/GenBank/DDBJ databases">
        <title>Genome sequencing of Lactobacillus manihotivorans.</title>
        <authorList>
            <person name="Kim K."/>
        </authorList>
    </citation>
    <scope>NUCLEOTIDE SEQUENCE [LARGE SCALE GENOMIC DNA]</scope>
    <source>
        <strain evidence="3 4">LM010</strain>
    </source>
</reference>
<protein>
    <recommendedName>
        <fullName evidence="2">VTT domain-containing protein</fullName>
    </recommendedName>
</protein>
<keyword evidence="1" id="KW-0812">Transmembrane</keyword>
<gene>
    <name evidence="3" type="ORF">LM010_02620</name>
</gene>
<evidence type="ECO:0000313" key="3">
    <source>
        <dbReference type="EMBL" id="QFQ90390.1"/>
    </source>
</evidence>
<dbReference type="AlphaFoldDB" id="A0A5P8JNR6"/>
<feature type="transmembrane region" description="Helical" evidence="1">
    <location>
        <begin position="168"/>
        <end position="186"/>
    </location>
</feature>
<keyword evidence="1" id="KW-0472">Membrane</keyword>
<evidence type="ECO:0000259" key="2">
    <source>
        <dbReference type="Pfam" id="PF09335"/>
    </source>
</evidence>
<feature type="transmembrane region" description="Helical" evidence="1">
    <location>
        <begin position="198"/>
        <end position="215"/>
    </location>
</feature>
<evidence type="ECO:0000256" key="1">
    <source>
        <dbReference type="SAM" id="Phobius"/>
    </source>
</evidence>
<feature type="domain" description="VTT" evidence="2">
    <location>
        <begin position="75"/>
        <end position="188"/>
    </location>
</feature>